<organism evidence="10 11">
    <name type="scientific">Vreelandella titanicae</name>
    <dbReference type="NCBI Taxonomy" id="664683"/>
    <lineage>
        <taxon>Bacteria</taxon>
        <taxon>Pseudomonadati</taxon>
        <taxon>Pseudomonadota</taxon>
        <taxon>Gammaproteobacteria</taxon>
        <taxon>Oceanospirillales</taxon>
        <taxon>Halomonadaceae</taxon>
        <taxon>Vreelandella</taxon>
    </lineage>
</organism>
<dbReference type="InterPro" id="IPR036590">
    <property type="entry name" value="SRAP-like"/>
</dbReference>
<comment type="similarity">
    <text evidence="1 8">Belongs to the SOS response-associated peptidase family.</text>
</comment>
<dbReference type="GO" id="GO:0106300">
    <property type="term" value="P:protein-DNA covalent cross-linking repair"/>
    <property type="evidence" value="ECO:0007669"/>
    <property type="project" value="InterPro"/>
</dbReference>
<keyword evidence="2 8" id="KW-0645">Protease</keyword>
<keyword evidence="4 8" id="KW-0378">Hydrolase</keyword>
<name>A0A558J0C0_9GAMM</name>
<accession>A0A558J0C0</accession>
<keyword evidence="7" id="KW-0456">Lyase</keyword>
<dbReference type="PANTHER" id="PTHR13604:SF0">
    <property type="entry name" value="ABASIC SITE PROCESSING PROTEIN HMCES"/>
    <property type="match status" value="1"/>
</dbReference>
<evidence type="ECO:0000256" key="1">
    <source>
        <dbReference type="ARBA" id="ARBA00008136"/>
    </source>
</evidence>
<dbReference type="InterPro" id="IPR003738">
    <property type="entry name" value="SRAP"/>
</dbReference>
<dbReference type="SUPFAM" id="SSF143081">
    <property type="entry name" value="BB1717-like"/>
    <property type="match status" value="1"/>
</dbReference>
<dbReference type="Gene3D" id="3.90.1680.10">
    <property type="entry name" value="SOS response associated peptidase-like"/>
    <property type="match status" value="1"/>
</dbReference>
<reference evidence="10 11" key="1">
    <citation type="submission" date="2019-07" db="EMBL/GenBank/DDBJ databases">
        <title>Diversity of Bacteria from Kongsfjorden, Arctic.</title>
        <authorList>
            <person name="Yu Y."/>
        </authorList>
    </citation>
    <scope>NUCLEOTIDE SEQUENCE [LARGE SCALE GENOMIC DNA]</scope>
    <source>
        <strain evidence="10 11">SM1922</strain>
    </source>
</reference>
<evidence type="ECO:0000256" key="2">
    <source>
        <dbReference type="ARBA" id="ARBA00022670"/>
    </source>
</evidence>
<dbReference type="GO" id="GO:0006508">
    <property type="term" value="P:proteolysis"/>
    <property type="evidence" value="ECO:0007669"/>
    <property type="project" value="UniProtKB-KW"/>
</dbReference>
<keyword evidence="3" id="KW-0227">DNA damage</keyword>
<feature type="region of interest" description="Disordered" evidence="9">
    <location>
        <begin position="30"/>
        <end position="51"/>
    </location>
</feature>
<dbReference type="Proteomes" id="UP000317288">
    <property type="component" value="Unassembled WGS sequence"/>
</dbReference>
<evidence type="ECO:0000313" key="11">
    <source>
        <dbReference type="Proteomes" id="UP000317288"/>
    </source>
</evidence>
<gene>
    <name evidence="10" type="ORF">FQP89_23580</name>
</gene>
<dbReference type="EMBL" id="VNFE01000015">
    <property type="protein sequence ID" value="TVU87053.1"/>
    <property type="molecule type" value="Genomic_DNA"/>
</dbReference>
<proteinExistence type="inferred from homology"/>
<dbReference type="RefSeq" id="WP_144816043.1">
    <property type="nucleotide sequence ID" value="NZ_VNFE01000015.1"/>
</dbReference>
<dbReference type="PANTHER" id="PTHR13604">
    <property type="entry name" value="DC12-RELATED"/>
    <property type="match status" value="1"/>
</dbReference>
<dbReference type="Pfam" id="PF02586">
    <property type="entry name" value="SRAP"/>
    <property type="match status" value="1"/>
</dbReference>
<dbReference type="EC" id="3.4.-.-" evidence="8"/>
<dbReference type="GO" id="GO:0008233">
    <property type="term" value="F:peptidase activity"/>
    <property type="evidence" value="ECO:0007669"/>
    <property type="project" value="UniProtKB-KW"/>
</dbReference>
<dbReference type="GO" id="GO:0003697">
    <property type="term" value="F:single-stranded DNA binding"/>
    <property type="evidence" value="ECO:0007669"/>
    <property type="project" value="InterPro"/>
</dbReference>
<evidence type="ECO:0000256" key="6">
    <source>
        <dbReference type="ARBA" id="ARBA00023125"/>
    </source>
</evidence>
<comment type="caution">
    <text evidence="10">The sequence shown here is derived from an EMBL/GenBank/DDBJ whole genome shotgun (WGS) entry which is preliminary data.</text>
</comment>
<evidence type="ECO:0000256" key="4">
    <source>
        <dbReference type="ARBA" id="ARBA00022801"/>
    </source>
</evidence>
<dbReference type="AlphaFoldDB" id="A0A558J0C0"/>
<keyword evidence="6" id="KW-0238">DNA-binding</keyword>
<dbReference type="GO" id="GO:0016829">
    <property type="term" value="F:lyase activity"/>
    <property type="evidence" value="ECO:0007669"/>
    <property type="project" value="UniProtKB-KW"/>
</dbReference>
<evidence type="ECO:0000313" key="10">
    <source>
        <dbReference type="EMBL" id="TVU87053.1"/>
    </source>
</evidence>
<evidence type="ECO:0000256" key="5">
    <source>
        <dbReference type="ARBA" id="ARBA00023124"/>
    </source>
</evidence>
<evidence type="ECO:0000256" key="8">
    <source>
        <dbReference type="RuleBase" id="RU364100"/>
    </source>
</evidence>
<evidence type="ECO:0000256" key="7">
    <source>
        <dbReference type="ARBA" id="ARBA00023239"/>
    </source>
</evidence>
<protein>
    <recommendedName>
        <fullName evidence="8">Abasic site processing protein</fullName>
        <ecNumber evidence="8">3.4.-.-</ecNumber>
    </recommendedName>
</protein>
<evidence type="ECO:0000256" key="3">
    <source>
        <dbReference type="ARBA" id="ARBA00022763"/>
    </source>
</evidence>
<sequence>MCSRYEAPDADQLLHDFKVTPEQEMQSELWPGYSGPFLRPPQSSDPHDEAAPPLEALVGIFGLLPFWAKDTKLARRTYNARSETVASKPSFRSAWRLGQHCIIPAKAIFEPDWRSGKAVPTRITRADGGLMSIAGLWERWINPDGETVYSYSMLTVNADDHTMMKNYHRQGSEKRMVVILPNGALKDWLTAPAAESMAFMRQYPAHRLQAEPMPKESGRRKRS</sequence>
<keyword evidence="5" id="KW-0190">Covalent protein-DNA linkage</keyword>
<evidence type="ECO:0000256" key="9">
    <source>
        <dbReference type="SAM" id="MobiDB-lite"/>
    </source>
</evidence>